<keyword evidence="3" id="KW-1185">Reference proteome</keyword>
<evidence type="ECO:0000313" key="2">
    <source>
        <dbReference type="EMBL" id="EIW74964.1"/>
    </source>
</evidence>
<feature type="transmembrane region" description="Helical" evidence="1">
    <location>
        <begin position="191"/>
        <end position="213"/>
    </location>
</feature>
<feature type="transmembrane region" description="Helical" evidence="1">
    <location>
        <begin position="107"/>
        <end position="126"/>
    </location>
</feature>
<proteinExistence type="predicted"/>
<evidence type="ECO:0000313" key="3">
    <source>
        <dbReference type="Proteomes" id="UP000053558"/>
    </source>
</evidence>
<comment type="caution">
    <text evidence="2">The sequence shown here is derived from an EMBL/GenBank/DDBJ whole genome shotgun (WGS) entry which is preliminary data.</text>
</comment>
<feature type="transmembrane region" description="Helical" evidence="1">
    <location>
        <begin position="147"/>
        <end position="171"/>
    </location>
</feature>
<dbReference type="GeneID" id="19209655"/>
<keyword evidence="1" id="KW-0812">Transmembrane</keyword>
<dbReference type="Proteomes" id="UP000053558">
    <property type="component" value="Unassembled WGS sequence"/>
</dbReference>
<keyword evidence="1" id="KW-0472">Membrane</keyword>
<feature type="transmembrane region" description="Helical" evidence="1">
    <location>
        <begin position="225"/>
        <end position="247"/>
    </location>
</feature>
<feature type="transmembrane region" description="Helical" evidence="1">
    <location>
        <begin position="20"/>
        <end position="39"/>
    </location>
</feature>
<accession>A0A5M3M7X1</accession>
<feature type="transmembrane region" description="Helical" evidence="1">
    <location>
        <begin position="51"/>
        <end position="74"/>
    </location>
</feature>
<reference evidence="3" key="1">
    <citation type="journal article" date="2012" name="Science">
        <title>The Paleozoic origin of enzymatic lignin decomposition reconstructed from 31 fungal genomes.</title>
        <authorList>
            <person name="Floudas D."/>
            <person name="Binder M."/>
            <person name="Riley R."/>
            <person name="Barry K."/>
            <person name="Blanchette R.A."/>
            <person name="Henrissat B."/>
            <person name="Martinez A.T."/>
            <person name="Otillar R."/>
            <person name="Spatafora J.W."/>
            <person name="Yadav J.S."/>
            <person name="Aerts A."/>
            <person name="Benoit I."/>
            <person name="Boyd A."/>
            <person name="Carlson A."/>
            <person name="Copeland A."/>
            <person name="Coutinho P.M."/>
            <person name="de Vries R.P."/>
            <person name="Ferreira P."/>
            <person name="Findley K."/>
            <person name="Foster B."/>
            <person name="Gaskell J."/>
            <person name="Glotzer D."/>
            <person name="Gorecki P."/>
            <person name="Heitman J."/>
            <person name="Hesse C."/>
            <person name="Hori C."/>
            <person name="Igarashi K."/>
            <person name="Jurgens J.A."/>
            <person name="Kallen N."/>
            <person name="Kersten P."/>
            <person name="Kohler A."/>
            <person name="Kuees U."/>
            <person name="Kumar T.K.A."/>
            <person name="Kuo A."/>
            <person name="LaButti K."/>
            <person name="Larrondo L.F."/>
            <person name="Lindquist E."/>
            <person name="Ling A."/>
            <person name="Lombard V."/>
            <person name="Lucas S."/>
            <person name="Lundell T."/>
            <person name="Martin R."/>
            <person name="McLaughlin D.J."/>
            <person name="Morgenstern I."/>
            <person name="Morin E."/>
            <person name="Murat C."/>
            <person name="Nagy L.G."/>
            <person name="Nolan M."/>
            <person name="Ohm R.A."/>
            <person name="Patyshakuliyeva A."/>
            <person name="Rokas A."/>
            <person name="Ruiz-Duenas F.J."/>
            <person name="Sabat G."/>
            <person name="Salamov A."/>
            <person name="Samejima M."/>
            <person name="Schmutz J."/>
            <person name="Slot J.C."/>
            <person name="St John F."/>
            <person name="Stenlid J."/>
            <person name="Sun H."/>
            <person name="Sun S."/>
            <person name="Syed K."/>
            <person name="Tsang A."/>
            <person name="Wiebenga A."/>
            <person name="Young D."/>
            <person name="Pisabarro A."/>
            <person name="Eastwood D.C."/>
            <person name="Martin F."/>
            <person name="Cullen D."/>
            <person name="Grigoriev I.V."/>
            <person name="Hibbett D.S."/>
        </authorList>
    </citation>
    <scope>NUCLEOTIDE SEQUENCE [LARGE SCALE GENOMIC DNA]</scope>
    <source>
        <strain evidence="3">RWD-64-598 SS2</strain>
    </source>
</reference>
<dbReference type="EMBL" id="JH711590">
    <property type="protein sequence ID" value="EIW74964.1"/>
    <property type="molecule type" value="Genomic_DNA"/>
</dbReference>
<evidence type="ECO:0000256" key="1">
    <source>
        <dbReference type="SAM" id="Phobius"/>
    </source>
</evidence>
<keyword evidence="1" id="KW-1133">Transmembrane helix</keyword>
<dbReference type="KEGG" id="cput:CONPUDRAFT_77749"/>
<name>A0A5M3M7X1_CONPW</name>
<dbReference type="RefSeq" id="XP_007775015.1">
    <property type="nucleotide sequence ID" value="XM_007776825.1"/>
</dbReference>
<protein>
    <submittedName>
        <fullName evidence="2">Uncharacterized protein</fullName>
    </submittedName>
</protein>
<gene>
    <name evidence="2" type="ORF">CONPUDRAFT_77749</name>
</gene>
<organism evidence="2 3">
    <name type="scientific">Coniophora puteana (strain RWD-64-598)</name>
    <name type="common">Brown rot fungus</name>
    <dbReference type="NCBI Taxonomy" id="741705"/>
    <lineage>
        <taxon>Eukaryota</taxon>
        <taxon>Fungi</taxon>
        <taxon>Dikarya</taxon>
        <taxon>Basidiomycota</taxon>
        <taxon>Agaricomycotina</taxon>
        <taxon>Agaricomycetes</taxon>
        <taxon>Agaricomycetidae</taxon>
        <taxon>Boletales</taxon>
        <taxon>Coniophorineae</taxon>
        <taxon>Coniophoraceae</taxon>
        <taxon>Coniophora</taxon>
    </lineage>
</organism>
<dbReference type="AlphaFoldDB" id="A0A5M3M7X1"/>
<sequence length="284" mass="30768">MDPQIQQMPERLDHLVDMMWLALPETIIYDLGMSGVLLTTRGRTSAMKPALIVEAVMFLVATTHLGANLCGIYVTGKYEMLNTMQVSFLQILEVQPTLVDLMQHRTAAMAISSAAFIAQLWLGDGFMRYILSNQPSWTSIAIGGLTYMPLVAVSLVVHAMCTIMIASRIIFLQRQVGGSVHCVNGISLTNVAITLLESAAVYSALMVALLVILTEVFIKSSSSRFDYMATVMNAAVPLIEVIFSAIITRMGLGVSVEIFKISSAGEEGKVAEKSAGATIGLRRT</sequence>